<dbReference type="PANTHER" id="PTHR38095:SF1">
    <property type="entry name" value="ANAEROBIC DIMETHYL SULFOXIDE REDUCTASE CHAIN YNFH"/>
    <property type="match status" value="1"/>
</dbReference>
<dbReference type="STRING" id="1641875.XM53_06230"/>
<dbReference type="PATRIC" id="fig|1641875.4.peg.3610"/>
<dbReference type="Pfam" id="PF04976">
    <property type="entry name" value="DmsC"/>
    <property type="match status" value="1"/>
</dbReference>
<dbReference type="GO" id="GO:0009389">
    <property type="term" value="F:dimethyl sulfoxide reductase activity"/>
    <property type="evidence" value="ECO:0007669"/>
    <property type="project" value="TreeGrafter"/>
</dbReference>
<keyword evidence="1" id="KW-1133">Transmembrane helix</keyword>
<dbReference type="PANTHER" id="PTHR38095">
    <property type="entry name" value="ANAEROBIC DIMETHYL SULFOXIDE REDUCTASE CHAIN YNFH"/>
    <property type="match status" value="1"/>
</dbReference>
<sequence>MHPAPSVIVFTTLSGLGFGLLFWLGLGVIVPTGWVAFTFFVIAYLLAVGGLMASTFHLGHPERALKAFTQWRSSWLSREGVSSVAALVVMAIYGAGLVFFDTAWLLVGITGAVLSAVTVFTTSMIYTQMKTVPRWNTPLTPLLFMAIALAGGALLAGQVAIALILIPIAALAQVAWWLRGDRAFAQSGTDMATATGLGNIGTVRAFEPPHTGNNYLLREFVYVVGRKHAQKLRMIALLFGYTIPFVLLLVPFSHIAALVAVLAHLGGIAASRWLFFAEAEHVVGLYYGKR</sequence>
<reference evidence="2 3" key="1">
    <citation type="submission" date="2015-04" db="EMBL/GenBank/DDBJ databases">
        <title>The draft genome sequence of Roseovarius sp.R12b.</title>
        <authorList>
            <person name="Li G."/>
            <person name="Lai Q."/>
            <person name="Shao Z."/>
            <person name="Yan P."/>
        </authorList>
    </citation>
    <scope>NUCLEOTIDE SEQUENCE [LARGE SCALE GENOMIC DNA]</scope>
    <source>
        <strain evidence="2 3">R12B</strain>
    </source>
</reference>
<keyword evidence="3" id="KW-1185">Reference proteome</keyword>
<dbReference type="AlphaFoldDB" id="A0A0T5NX00"/>
<evidence type="ECO:0000256" key="1">
    <source>
        <dbReference type="SAM" id="Phobius"/>
    </source>
</evidence>
<gene>
    <name evidence="2" type="ORF">XM53_06230</name>
</gene>
<dbReference type="Proteomes" id="UP000051295">
    <property type="component" value="Unassembled WGS sequence"/>
</dbReference>
<dbReference type="OrthoDB" id="5520897at2"/>
<feature type="transmembrane region" description="Helical" evidence="1">
    <location>
        <begin position="7"/>
        <end position="30"/>
    </location>
</feature>
<name>A0A0T5NX00_9RHOB</name>
<evidence type="ECO:0000313" key="2">
    <source>
        <dbReference type="EMBL" id="KRS13458.1"/>
    </source>
</evidence>
<dbReference type="GO" id="GO:0019645">
    <property type="term" value="P:anaerobic electron transport chain"/>
    <property type="evidence" value="ECO:0007669"/>
    <property type="project" value="InterPro"/>
</dbReference>
<feature type="transmembrane region" description="Helical" evidence="1">
    <location>
        <begin position="235"/>
        <end position="263"/>
    </location>
</feature>
<feature type="transmembrane region" description="Helical" evidence="1">
    <location>
        <begin position="106"/>
        <end position="126"/>
    </location>
</feature>
<feature type="transmembrane region" description="Helical" evidence="1">
    <location>
        <begin position="138"/>
        <end position="155"/>
    </location>
</feature>
<dbReference type="InterPro" id="IPR007059">
    <property type="entry name" value="DmsC"/>
</dbReference>
<comment type="caution">
    <text evidence="2">The sequence shown here is derived from an EMBL/GenBank/DDBJ whole genome shotgun (WGS) entry which is preliminary data.</text>
</comment>
<feature type="transmembrane region" description="Helical" evidence="1">
    <location>
        <begin position="80"/>
        <end position="100"/>
    </location>
</feature>
<dbReference type="RefSeq" id="WP_057791425.1">
    <property type="nucleotide sequence ID" value="NZ_LAXJ01000005.1"/>
</dbReference>
<keyword evidence="1" id="KW-0812">Transmembrane</keyword>
<feature type="transmembrane region" description="Helical" evidence="1">
    <location>
        <begin position="161"/>
        <end position="178"/>
    </location>
</feature>
<accession>A0A0T5NX00</accession>
<evidence type="ECO:0000313" key="3">
    <source>
        <dbReference type="Proteomes" id="UP000051295"/>
    </source>
</evidence>
<protein>
    <submittedName>
        <fullName evidence="2">Dibenzothiophene desulfurase</fullName>
    </submittedName>
</protein>
<organism evidence="2 3">
    <name type="scientific">Roseovarius atlanticus</name>
    <dbReference type="NCBI Taxonomy" id="1641875"/>
    <lineage>
        <taxon>Bacteria</taxon>
        <taxon>Pseudomonadati</taxon>
        <taxon>Pseudomonadota</taxon>
        <taxon>Alphaproteobacteria</taxon>
        <taxon>Rhodobacterales</taxon>
        <taxon>Roseobacteraceae</taxon>
        <taxon>Roseovarius</taxon>
    </lineage>
</organism>
<keyword evidence="1" id="KW-0472">Membrane</keyword>
<dbReference type="GO" id="GO:0009390">
    <property type="term" value="C:dimethyl sulfoxide reductase complex"/>
    <property type="evidence" value="ECO:0007669"/>
    <property type="project" value="TreeGrafter"/>
</dbReference>
<dbReference type="EMBL" id="LAXJ01000005">
    <property type="protein sequence ID" value="KRS13458.1"/>
    <property type="molecule type" value="Genomic_DNA"/>
</dbReference>
<dbReference type="GO" id="GO:0005886">
    <property type="term" value="C:plasma membrane"/>
    <property type="evidence" value="ECO:0007669"/>
    <property type="project" value="TreeGrafter"/>
</dbReference>
<proteinExistence type="predicted"/>
<feature type="transmembrane region" description="Helical" evidence="1">
    <location>
        <begin position="36"/>
        <end position="59"/>
    </location>
</feature>